<dbReference type="SUPFAM" id="SSF55729">
    <property type="entry name" value="Acyl-CoA N-acyltransferases (Nat)"/>
    <property type="match status" value="1"/>
</dbReference>
<evidence type="ECO:0000313" key="3">
    <source>
        <dbReference type="Proteomes" id="UP000542776"/>
    </source>
</evidence>
<feature type="domain" description="N-acetyltransferase" evidence="1">
    <location>
        <begin position="1"/>
        <end position="167"/>
    </location>
</feature>
<dbReference type="Gene3D" id="3.40.630.30">
    <property type="match status" value="1"/>
</dbReference>
<dbReference type="RefSeq" id="WP_246393520.1">
    <property type="nucleotide sequence ID" value="NZ_JACIEK010000022.1"/>
</dbReference>
<dbReference type="GO" id="GO:0016747">
    <property type="term" value="F:acyltransferase activity, transferring groups other than amino-acyl groups"/>
    <property type="evidence" value="ECO:0007669"/>
    <property type="project" value="InterPro"/>
</dbReference>
<name>A0A7W6H8E3_9HYPH</name>
<dbReference type="CDD" id="cd04301">
    <property type="entry name" value="NAT_SF"/>
    <property type="match status" value="1"/>
</dbReference>
<comment type="caution">
    <text evidence="2">The sequence shown here is derived from an EMBL/GenBank/DDBJ whole genome shotgun (WGS) entry which is preliminary data.</text>
</comment>
<dbReference type="AlphaFoldDB" id="A0A7W6H8E3"/>
<dbReference type="Pfam" id="PF00583">
    <property type="entry name" value="Acetyltransf_1"/>
    <property type="match status" value="1"/>
</dbReference>
<dbReference type="EMBL" id="JACIEK010000022">
    <property type="protein sequence ID" value="MBB4000534.1"/>
    <property type="molecule type" value="Genomic_DNA"/>
</dbReference>
<dbReference type="PROSITE" id="PS51186">
    <property type="entry name" value="GNAT"/>
    <property type="match status" value="1"/>
</dbReference>
<accession>A0A7W6H8E3</accession>
<keyword evidence="3" id="KW-1185">Reference proteome</keyword>
<reference evidence="2 3" key="1">
    <citation type="submission" date="2020-08" db="EMBL/GenBank/DDBJ databases">
        <title>Genomic Encyclopedia of Type Strains, Phase IV (KMG-IV): sequencing the most valuable type-strain genomes for metagenomic binning, comparative biology and taxonomic classification.</title>
        <authorList>
            <person name="Goeker M."/>
        </authorList>
    </citation>
    <scope>NUCLEOTIDE SEQUENCE [LARGE SCALE GENOMIC DNA]</scope>
    <source>
        <strain evidence="2 3">DSM 102238</strain>
    </source>
</reference>
<evidence type="ECO:0000259" key="1">
    <source>
        <dbReference type="PROSITE" id="PS51186"/>
    </source>
</evidence>
<dbReference type="Proteomes" id="UP000542776">
    <property type="component" value="Unassembled WGS sequence"/>
</dbReference>
<dbReference type="InterPro" id="IPR016181">
    <property type="entry name" value="Acyl_CoA_acyltransferase"/>
</dbReference>
<gene>
    <name evidence="2" type="ORF">GGR04_004412</name>
</gene>
<evidence type="ECO:0000313" key="2">
    <source>
        <dbReference type="EMBL" id="MBB4000534.1"/>
    </source>
</evidence>
<sequence>MQAASALEDVVWEPFGFLSYTRAHREFYAGILEDHADLQLCLVDASDDEPVALVNCVPFHYARDLGDLPQEGWDWLVETGARTSAARPNVLGALAVSVASEHRGKGYAQRMIGELKAMAIRRGFDAVVVPVRPSSKWQNPYVPMSDYLGWKNEKGEVYDPWLRSHIAQGASIIGSCERSMVVNEPISFWETWMGRRFDRSAPYVLKGALAPIQVDLERECGLYEEPNVWVSYRI</sequence>
<dbReference type="InterPro" id="IPR000182">
    <property type="entry name" value="GNAT_dom"/>
</dbReference>
<keyword evidence="2" id="KW-0808">Transferase</keyword>
<organism evidence="2 3">
    <name type="scientific">Aureimonas pseudogalii</name>
    <dbReference type="NCBI Taxonomy" id="1744844"/>
    <lineage>
        <taxon>Bacteria</taxon>
        <taxon>Pseudomonadati</taxon>
        <taxon>Pseudomonadota</taxon>
        <taxon>Alphaproteobacteria</taxon>
        <taxon>Hyphomicrobiales</taxon>
        <taxon>Aurantimonadaceae</taxon>
        <taxon>Aureimonas</taxon>
    </lineage>
</organism>
<protein>
    <submittedName>
        <fullName evidence="2">GNAT superfamily N-acetyltransferase</fullName>
    </submittedName>
</protein>
<proteinExistence type="predicted"/>